<proteinExistence type="inferred from homology"/>
<protein>
    <recommendedName>
        <fullName evidence="4">Tripartite tricarboxylate transporter substrate binding protein</fullName>
    </recommendedName>
</protein>
<organism evidence="2 3">
    <name type="scientific">Fuscovulum blasticum DSM 2131</name>
    <dbReference type="NCBI Taxonomy" id="1188250"/>
    <lineage>
        <taxon>Bacteria</taxon>
        <taxon>Pseudomonadati</taxon>
        <taxon>Pseudomonadota</taxon>
        <taxon>Alphaproteobacteria</taxon>
        <taxon>Rhodobacterales</taxon>
        <taxon>Paracoccaceae</taxon>
        <taxon>Pseudogemmobacter</taxon>
    </lineage>
</organism>
<dbReference type="Gene3D" id="3.40.190.150">
    <property type="entry name" value="Bordetella uptake gene, domain 1"/>
    <property type="match status" value="1"/>
</dbReference>
<name>A0A2T4J5V1_FUSBL</name>
<dbReference type="PANTHER" id="PTHR42928">
    <property type="entry name" value="TRICARBOXYLATE-BINDING PROTEIN"/>
    <property type="match status" value="1"/>
</dbReference>
<keyword evidence="3" id="KW-1185">Reference proteome</keyword>
<comment type="similarity">
    <text evidence="1">Belongs to the UPF0065 (bug) family.</text>
</comment>
<dbReference type="PANTHER" id="PTHR42928:SF5">
    <property type="entry name" value="BLR1237 PROTEIN"/>
    <property type="match status" value="1"/>
</dbReference>
<dbReference type="Proteomes" id="UP000241362">
    <property type="component" value="Unassembled WGS sequence"/>
</dbReference>
<sequence length="310" mass="32446">MPTLAAAETLTLQVGYGPGGSYDEAARLLADHIGRHLPGTLTAVVENVPGAGSLKLAKMIMQSPVTDGSTIATVSSALALLPVFDPDNTAFDPRVVPYLVSMTNSASYCITPKASGIDTLDKFLTESFKVGATGKDSTTYTYPAAIRNGLGAKFDIVTGFESATEVDLAMERGDVQARCGIGTTTLFKGDMMQRYNVIVELATEPKHEIEGVPFLLDRAPDAATRAALTLVLSSGTIHIPFIAPPATSPEALANLRAAFAALAGDAAFIAAAKAQGFTLMMTQGPEVEAMIRDLLATDPAVQDRARALVQ</sequence>
<reference evidence="2 3" key="1">
    <citation type="submission" date="2018-03" db="EMBL/GenBank/DDBJ databases">
        <title>Rhodobacter blasticus.</title>
        <authorList>
            <person name="Meyer T.E."/>
            <person name="Miller S."/>
            <person name="Lodha T."/>
            <person name="Gandham S."/>
            <person name="Chintalapati S."/>
            <person name="Chintalapati V.R."/>
        </authorList>
    </citation>
    <scope>NUCLEOTIDE SEQUENCE [LARGE SCALE GENOMIC DNA]</scope>
    <source>
        <strain evidence="2 3">DSM 2131</strain>
    </source>
</reference>
<comment type="caution">
    <text evidence="2">The sequence shown here is derived from an EMBL/GenBank/DDBJ whole genome shotgun (WGS) entry which is preliminary data.</text>
</comment>
<dbReference type="EMBL" id="PZKE01000016">
    <property type="protein sequence ID" value="PTE13279.1"/>
    <property type="molecule type" value="Genomic_DNA"/>
</dbReference>
<gene>
    <name evidence="2" type="ORF">C5F44_14715</name>
</gene>
<dbReference type="InterPro" id="IPR005064">
    <property type="entry name" value="BUG"/>
</dbReference>
<evidence type="ECO:0000256" key="1">
    <source>
        <dbReference type="ARBA" id="ARBA00006987"/>
    </source>
</evidence>
<evidence type="ECO:0008006" key="4">
    <source>
        <dbReference type="Google" id="ProtNLM"/>
    </source>
</evidence>
<evidence type="ECO:0000313" key="2">
    <source>
        <dbReference type="EMBL" id="PTE13279.1"/>
    </source>
</evidence>
<dbReference type="InterPro" id="IPR042100">
    <property type="entry name" value="Bug_dom1"/>
</dbReference>
<dbReference type="Gene3D" id="3.40.190.10">
    <property type="entry name" value="Periplasmic binding protein-like II"/>
    <property type="match status" value="1"/>
</dbReference>
<accession>A0A2T4J5V1</accession>
<evidence type="ECO:0000313" key="3">
    <source>
        <dbReference type="Proteomes" id="UP000241362"/>
    </source>
</evidence>
<dbReference type="AlphaFoldDB" id="A0A2T4J5V1"/>